<proteinExistence type="predicted"/>
<evidence type="ECO:0000313" key="1">
    <source>
        <dbReference type="EMBL" id="GIQ83697.1"/>
    </source>
</evidence>
<reference evidence="1 2" key="1">
    <citation type="journal article" date="2018" name="PLoS ONE">
        <title>The draft genome of Kipferlia bialata reveals reductive genome evolution in fornicate parasites.</title>
        <authorList>
            <person name="Tanifuji G."/>
            <person name="Takabayashi S."/>
            <person name="Kume K."/>
            <person name="Takagi M."/>
            <person name="Nakayama T."/>
            <person name="Kamikawa R."/>
            <person name="Inagaki Y."/>
            <person name="Hashimoto T."/>
        </authorList>
    </citation>
    <scope>NUCLEOTIDE SEQUENCE [LARGE SCALE GENOMIC DNA]</scope>
    <source>
        <strain evidence="1">NY0173</strain>
    </source>
</reference>
<dbReference type="AlphaFoldDB" id="A0A9K3GI89"/>
<gene>
    <name evidence="1" type="ORF">KIPB_005053</name>
</gene>
<dbReference type="Proteomes" id="UP000265618">
    <property type="component" value="Unassembled WGS sequence"/>
</dbReference>
<accession>A0A9K3GI89</accession>
<sequence>MSDSTPTTTVQVLQRESACPNRYIEYITGPDCEVDPIRDWWGDGDEALLEKLCKELSLSDIDLDSMARRSLTRLCHDKLHSVCAECNTTFYKLIAACNLALTKCWGDRHITLTRQQIDTVNRVINHTGLDSRDLVFLAEKTNYLEPEELADIKIDLDIMEAVFPDPFGTINRLCGL</sequence>
<protein>
    <submittedName>
        <fullName evidence="1">Uncharacterized protein</fullName>
    </submittedName>
</protein>
<organism evidence="1 2">
    <name type="scientific">Kipferlia bialata</name>
    <dbReference type="NCBI Taxonomy" id="797122"/>
    <lineage>
        <taxon>Eukaryota</taxon>
        <taxon>Metamonada</taxon>
        <taxon>Carpediemonas-like organisms</taxon>
        <taxon>Kipferlia</taxon>
    </lineage>
</organism>
<keyword evidence="2" id="KW-1185">Reference proteome</keyword>
<name>A0A9K3GI89_9EUKA</name>
<dbReference type="EMBL" id="BDIP01001144">
    <property type="protein sequence ID" value="GIQ83697.1"/>
    <property type="molecule type" value="Genomic_DNA"/>
</dbReference>
<comment type="caution">
    <text evidence="1">The sequence shown here is derived from an EMBL/GenBank/DDBJ whole genome shotgun (WGS) entry which is preliminary data.</text>
</comment>
<evidence type="ECO:0000313" key="2">
    <source>
        <dbReference type="Proteomes" id="UP000265618"/>
    </source>
</evidence>